<feature type="compositionally biased region" description="Gly residues" evidence="1">
    <location>
        <begin position="153"/>
        <end position="163"/>
    </location>
</feature>
<feature type="compositionally biased region" description="Gly residues" evidence="1">
    <location>
        <begin position="128"/>
        <end position="139"/>
    </location>
</feature>
<feature type="compositionally biased region" description="Polar residues" evidence="1">
    <location>
        <begin position="169"/>
        <end position="182"/>
    </location>
</feature>
<dbReference type="AlphaFoldDB" id="A0A6L3ZDU4"/>
<feature type="compositionally biased region" description="Polar residues" evidence="1">
    <location>
        <begin position="80"/>
        <end position="93"/>
    </location>
</feature>
<proteinExistence type="predicted"/>
<comment type="caution">
    <text evidence="3">The sequence shown here is derived from an EMBL/GenBank/DDBJ whole genome shotgun (WGS) entry which is preliminary data.</text>
</comment>
<dbReference type="Proteomes" id="UP000484164">
    <property type="component" value="Unassembled WGS sequence"/>
</dbReference>
<evidence type="ECO:0000256" key="1">
    <source>
        <dbReference type="SAM" id="MobiDB-lite"/>
    </source>
</evidence>
<keyword evidence="2" id="KW-0472">Membrane</keyword>
<reference evidence="3 4" key="1">
    <citation type="submission" date="2019-10" db="EMBL/GenBank/DDBJ databases">
        <title>Genome sequence of Phaeocystidibacter marisrubri JCM30614 (type strain).</title>
        <authorList>
            <person name="Bowman J.P."/>
        </authorList>
    </citation>
    <scope>NUCLEOTIDE SEQUENCE [LARGE SCALE GENOMIC DNA]</scope>
    <source>
        <strain evidence="3 4">JCM 30614</strain>
    </source>
</reference>
<feature type="compositionally biased region" description="Low complexity" evidence="1">
    <location>
        <begin position="66"/>
        <end position="79"/>
    </location>
</feature>
<dbReference type="OrthoDB" id="676306at2"/>
<feature type="region of interest" description="Disordered" evidence="1">
    <location>
        <begin position="53"/>
        <end position="182"/>
    </location>
</feature>
<protein>
    <submittedName>
        <fullName evidence="3">Energy transducer TonB</fullName>
    </submittedName>
</protein>
<sequence length="254" mass="26893">MATKDERNGRIGTIVFHAVILILFFFVGLKYQDPPPENGIAINFGYDAVGGGTTSSAPSESEPQVEETVTQPTTQPTETNVATQDVTDAPSVNTQEQTTEPTQETQPDPQPDSRLTGALSSVREGTGEGEGATEGGGDQGDPNGDPNSPNRTGVGGTGSGGNYRLGNRNALSQPKPTYDSQDQGRVVVKVYVDRTGRVVRAEPGVDIPGDVATNVFSSVLFDRARAAALATKWQGDPNAVEEQIGYIIYYFGKQ</sequence>
<keyword evidence="4" id="KW-1185">Reference proteome</keyword>
<feature type="compositionally biased region" description="Low complexity" evidence="1">
    <location>
        <begin position="140"/>
        <end position="152"/>
    </location>
</feature>
<feature type="compositionally biased region" description="Low complexity" evidence="1">
    <location>
        <begin position="94"/>
        <end position="107"/>
    </location>
</feature>
<gene>
    <name evidence="3" type="ORF">F8C82_09865</name>
</gene>
<evidence type="ECO:0000256" key="2">
    <source>
        <dbReference type="SAM" id="Phobius"/>
    </source>
</evidence>
<keyword evidence="2" id="KW-1133">Transmembrane helix</keyword>
<feature type="transmembrane region" description="Helical" evidence="2">
    <location>
        <begin position="12"/>
        <end position="31"/>
    </location>
</feature>
<dbReference type="RefSeq" id="WP_151693420.1">
    <property type="nucleotide sequence ID" value="NZ_BMGX01000001.1"/>
</dbReference>
<dbReference type="EMBL" id="WBVQ01000002">
    <property type="protein sequence ID" value="KAB2815991.1"/>
    <property type="molecule type" value="Genomic_DNA"/>
</dbReference>
<name>A0A6L3ZDU4_9FLAO</name>
<evidence type="ECO:0000313" key="3">
    <source>
        <dbReference type="EMBL" id="KAB2815991.1"/>
    </source>
</evidence>
<keyword evidence="2" id="KW-0812">Transmembrane</keyword>
<evidence type="ECO:0000313" key="4">
    <source>
        <dbReference type="Proteomes" id="UP000484164"/>
    </source>
</evidence>
<accession>A0A6L3ZDU4</accession>
<organism evidence="3 4">
    <name type="scientific">Phaeocystidibacter marisrubri</name>
    <dbReference type="NCBI Taxonomy" id="1577780"/>
    <lineage>
        <taxon>Bacteria</taxon>
        <taxon>Pseudomonadati</taxon>
        <taxon>Bacteroidota</taxon>
        <taxon>Flavobacteriia</taxon>
        <taxon>Flavobacteriales</taxon>
        <taxon>Phaeocystidibacteraceae</taxon>
        <taxon>Phaeocystidibacter</taxon>
    </lineage>
</organism>